<dbReference type="EMBL" id="FOQL01000001">
    <property type="protein sequence ID" value="SFH95274.1"/>
    <property type="molecule type" value="Genomic_DNA"/>
</dbReference>
<feature type="transmembrane region" description="Helical" evidence="1">
    <location>
        <begin position="330"/>
        <end position="349"/>
    </location>
</feature>
<feature type="transmembrane region" description="Helical" evidence="1">
    <location>
        <begin position="108"/>
        <end position="128"/>
    </location>
</feature>
<name>A0A1I3E8I3_9PSED</name>
<gene>
    <name evidence="2" type="ORF">SAMN05216206_0865</name>
</gene>
<feature type="transmembrane region" description="Helical" evidence="1">
    <location>
        <begin position="170"/>
        <end position="189"/>
    </location>
</feature>
<feature type="transmembrane region" description="Helical" evidence="1">
    <location>
        <begin position="209"/>
        <end position="226"/>
    </location>
</feature>
<keyword evidence="1" id="KW-0812">Transmembrane</keyword>
<sequence length="405" mass="43136">MMLSLNNAVLLAGALLLGCLLFQPRLLAMTGWRATVTPLASIIGSGFLVAGPILAHAVGPWAALAMLALWGLSYWFGAAIRYNIRYVEPSLAQHPPTYQVGLERASDLALSLAYFVSVAYYLNLFAAFGLRLGDVVDPNWIRIVSTVVIGSIGLLGLLRGLAGLERLEVLVVALKLTLIGALLILLFKVNSAAYLDGSLGWAGTVEMSLWDRLATLMGLLILVQGFETSRYLGDQYDATLRIRSMRWAQWIAGAIYLAFLLLITGQFADSLPAEGGETAIIDLLKPIGSVVAPLLILTALASQLSAAVADTNGAGGLLAEVSGRRIPVRIGNLITALVAIGITWTANIYEIITYASKMFVIYYGLQALQAALAAGRRRQWWRASGFGVAVLVAAAVVVLAKPVAA</sequence>
<accession>A0A1I3E8I3</accession>
<evidence type="ECO:0000313" key="3">
    <source>
        <dbReference type="Proteomes" id="UP000243606"/>
    </source>
</evidence>
<protein>
    <submittedName>
        <fullName evidence="2">Uncharacterized protein</fullName>
    </submittedName>
</protein>
<evidence type="ECO:0000313" key="2">
    <source>
        <dbReference type="EMBL" id="SFH95274.1"/>
    </source>
</evidence>
<reference evidence="3" key="1">
    <citation type="submission" date="2016-10" db="EMBL/GenBank/DDBJ databases">
        <authorList>
            <person name="Varghese N."/>
            <person name="Submissions S."/>
        </authorList>
    </citation>
    <scope>NUCLEOTIDE SEQUENCE [LARGE SCALE GENOMIC DNA]</scope>
    <source>
        <strain evidence="3">LMG 24016</strain>
    </source>
</reference>
<dbReference type="OrthoDB" id="271600at2"/>
<feature type="transmembrane region" description="Helical" evidence="1">
    <location>
        <begin position="287"/>
        <end position="309"/>
    </location>
</feature>
<feature type="transmembrane region" description="Helical" evidence="1">
    <location>
        <begin position="247"/>
        <end position="267"/>
    </location>
</feature>
<dbReference type="AlphaFoldDB" id="A0A1I3E8I3"/>
<keyword evidence="1" id="KW-1133">Transmembrane helix</keyword>
<keyword evidence="1" id="KW-0472">Membrane</keyword>
<keyword evidence="3" id="KW-1185">Reference proteome</keyword>
<proteinExistence type="predicted"/>
<feature type="transmembrane region" description="Helical" evidence="1">
    <location>
        <begin position="386"/>
        <end position="404"/>
    </location>
</feature>
<feature type="transmembrane region" description="Helical" evidence="1">
    <location>
        <begin position="57"/>
        <end position="76"/>
    </location>
</feature>
<organism evidence="2 3">
    <name type="scientific">Pseudomonas guineae</name>
    <dbReference type="NCBI Taxonomy" id="425504"/>
    <lineage>
        <taxon>Bacteria</taxon>
        <taxon>Pseudomonadati</taxon>
        <taxon>Pseudomonadota</taxon>
        <taxon>Gammaproteobacteria</taxon>
        <taxon>Pseudomonadales</taxon>
        <taxon>Pseudomonadaceae</taxon>
        <taxon>Pseudomonas</taxon>
    </lineage>
</organism>
<dbReference type="RefSeq" id="WP_090240015.1">
    <property type="nucleotide sequence ID" value="NZ_FOQL01000001.1"/>
</dbReference>
<dbReference type="Gene3D" id="1.20.1740.10">
    <property type="entry name" value="Amino acid/polyamine transporter I"/>
    <property type="match status" value="1"/>
</dbReference>
<dbReference type="Proteomes" id="UP000243606">
    <property type="component" value="Unassembled WGS sequence"/>
</dbReference>
<evidence type="ECO:0000256" key="1">
    <source>
        <dbReference type="SAM" id="Phobius"/>
    </source>
</evidence>
<feature type="transmembrane region" description="Helical" evidence="1">
    <location>
        <begin position="140"/>
        <end position="158"/>
    </location>
</feature>